<evidence type="ECO:0000313" key="2">
    <source>
        <dbReference type="WBParaSite" id="nRc.2.0.1.t02426-RA"/>
    </source>
</evidence>
<dbReference type="WBParaSite" id="nRc.2.0.1.t02426-RA">
    <property type="protein sequence ID" value="nRc.2.0.1.t02426-RA"/>
    <property type="gene ID" value="nRc.2.0.1.g02426"/>
</dbReference>
<accession>A0A915HLM5</accession>
<dbReference type="Proteomes" id="UP000887565">
    <property type="component" value="Unplaced"/>
</dbReference>
<dbReference type="AlphaFoldDB" id="A0A915HLM5"/>
<protein>
    <submittedName>
        <fullName evidence="2">Ovule protein</fullName>
    </submittedName>
</protein>
<reference evidence="2" key="1">
    <citation type="submission" date="2022-11" db="UniProtKB">
        <authorList>
            <consortium name="WormBaseParasite"/>
        </authorList>
    </citation>
    <scope>IDENTIFICATION</scope>
</reference>
<name>A0A915HLM5_ROMCU</name>
<keyword evidence="1" id="KW-1185">Reference proteome</keyword>
<evidence type="ECO:0000313" key="1">
    <source>
        <dbReference type="Proteomes" id="UP000887565"/>
    </source>
</evidence>
<organism evidence="1 2">
    <name type="scientific">Romanomermis culicivorax</name>
    <name type="common">Nematode worm</name>
    <dbReference type="NCBI Taxonomy" id="13658"/>
    <lineage>
        <taxon>Eukaryota</taxon>
        <taxon>Metazoa</taxon>
        <taxon>Ecdysozoa</taxon>
        <taxon>Nematoda</taxon>
        <taxon>Enoplea</taxon>
        <taxon>Dorylaimia</taxon>
        <taxon>Mermithida</taxon>
        <taxon>Mermithoidea</taxon>
        <taxon>Mermithidae</taxon>
        <taxon>Romanomermis</taxon>
    </lineage>
</organism>
<proteinExistence type="predicted"/>
<sequence length="64" mass="7442">MGVTCQPSRRSPWYSLCPMTITGVSIQLNKSFPKTYNMLLPHNWSPICKLDSKLELNRNDRKNM</sequence>